<gene>
    <name evidence="1" type="ORF">WJX73_003669</name>
</gene>
<dbReference type="Proteomes" id="UP001465755">
    <property type="component" value="Unassembled WGS sequence"/>
</dbReference>
<sequence length="177" mass="19183">MPPSTVLHGSPQDTHGVQRVIPAICMCSSEAGAAAALQRFKSPEVQDVMSANVLPLLDLCDLGALACTCTTLRDMAYKREDHWQSAAEAHLPADHPSVAELGRKDLQQVMQRRFQARSNIASGQAGVRLDLAWSRGSIQQVAFSSCGDYIAVITPFHVAVSSSEGFTMRTQTQKIQM</sequence>
<name>A0AAW1NLQ2_9CHLO</name>
<dbReference type="EMBL" id="JALJOQ010000293">
    <property type="protein sequence ID" value="KAK9785762.1"/>
    <property type="molecule type" value="Genomic_DNA"/>
</dbReference>
<organism evidence="1 2">
    <name type="scientific">Symbiochloris irregularis</name>
    <dbReference type="NCBI Taxonomy" id="706552"/>
    <lineage>
        <taxon>Eukaryota</taxon>
        <taxon>Viridiplantae</taxon>
        <taxon>Chlorophyta</taxon>
        <taxon>core chlorophytes</taxon>
        <taxon>Trebouxiophyceae</taxon>
        <taxon>Trebouxiales</taxon>
        <taxon>Trebouxiaceae</taxon>
        <taxon>Symbiochloris</taxon>
    </lineage>
</organism>
<proteinExistence type="predicted"/>
<dbReference type="AlphaFoldDB" id="A0AAW1NLQ2"/>
<accession>A0AAW1NLQ2</accession>
<keyword evidence="2" id="KW-1185">Reference proteome</keyword>
<comment type="caution">
    <text evidence="1">The sequence shown here is derived from an EMBL/GenBank/DDBJ whole genome shotgun (WGS) entry which is preliminary data.</text>
</comment>
<evidence type="ECO:0000313" key="1">
    <source>
        <dbReference type="EMBL" id="KAK9785762.1"/>
    </source>
</evidence>
<reference evidence="1 2" key="1">
    <citation type="journal article" date="2024" name="Nat. Commun.">
        <title>Phylogenomics reveals the evolutionary origins of lichenization in chlorophyte algae.</title>
        <authorList>
            <person name="Puginier C."/>
            <person name="Libourel C."/>
            <person name="Otte J."/>
            <person name="Skaloud P."/>
            <person name="Haon M."/>
            <person name="Grisel S."/>
            <person name="Petersen M."/>
            <person name="Berrin J.G."/>
            <person name="Delaux P.M."/>
            <person name="Dal Grande F."/>
            <person name="Keller J."/>
        </authorList>
    </citation>
    <scope>NUCLEOTIDE SEQUENCE [LARGE SCALE GENOMIC DNA]</scope>
    <source>
        <strain evidence="1 2">SAG 2036</strain>
    </source>
</reference>
<evidence type="ECO:0008006" key="3">
    <source>
        <dbReference type="Google" id="ProtNLM"/>
    </source>
</evidence>
<protein>
    <recommendedName>
        <fullName evidence="3">F-box domain-containing protein</fullName>
    </recommendedName>
</protein>
<evidence type="ECO:0000313" key="2">
    <source>
        <dbReference type="Proteomes" id="UP001465755"/>
    </source>
</evidence>